<dbReference type="Pfam" id="PF01594">
    <property type="entry name" value="AI-2E_transport"/>
    <property type="match status" value="1"/>
</dbReference>
<comment type="subcellular location">
    <subcellularLocation>
        <location evidence="1">Cell membrane</location>
        <topology evidence="1">Multi-pass membrane protein</topology>
    </subcellularLocation>
</comment>
<feature type="transmembrane region" description="Helical" evidence="8">
    <location>
        <begin position="23"/>
        <end position="44"/>
    </location>
</feature>
<comment type="caution">
    <text evidence="9">The sequence shown here is derived from an EMBL/GenBank/DDBJ whole genome shotgun (WGS) entry which is preliminary data.</text>
</comment>
<dbReference type="PANTHER" id="PTHR21716">
    <property type="entry name" value="TRANSMEMBRANE PROTEIN"/>
    <property type="match status" value="1"/>
</dbReference>
<evidence type="ECO:0000256" key="3">
    <source>
        <dbReference type="ARBA" id="ARBA00022448"/>
    </source>
</evidence>
<evidence type="ECO:0000313" key="9">
    <source>
        <dbReference type="EMBL" id="MBB4662369.1"/>
    </source>
</evidence>
<feature type="transmembrane region" description="Helical" evidence="8">
    <location>
        <begin position="226"/>
        <end position="244"/>
    </location>
</feature>
<evidence type="ECO:0000256" key="5">
    <source>
        <dbReference type="ARBA" id="ARBA00022692"/>
    </source>
</evidence>
<proteinExistence type="inferred from homology"/>
<dbReference type="RefSeq" id="WP_183341506.1">
    <property type="nucleotide sequence ID" value="NZ_JACHNU010000002.1"/>
</dbReference>
<accession>A0A840IBV2</accession>
<evidence type="ECO:0000256" key="7">
    <source>
        <dbReference type="ARBA" id="ARBA00023136"/>
    </source>
</evidence>
<dbReference type="GO" id="GO:0055085">
    <property type="term" value="P:transmembrane transport"/>
    <property type="evidence" value="ECO:0007669"/>
    <property type="project" value="TreeGrafter"/>
</dbReference>
<evidence type="ECO:0000313" key="10">
    <source>
        <dbReference type="Proteomes" id="UP000585272"/>
    </source>
</evidence>
<feature type="transmembrane region" description="Helical" evidence="8">
    <location>
        <begin position="201"/>
        <end position="220"/>
    </location>
</feature>
<evidence type="ECO:0000256" key="4">
    <source>
        <dbReference type="ARBA" id="ARBA00022475"/>
    </source>
</evidence>
<evidence type="ECO:0000256" key="2">
    <source>
        <dbReference type="ARBA" id="ARBA00009773"/>
    </source>
</evidence>
<dbReference type="Proteomes" id="UP000585272">
    <property type="component" value="Unassembled WGS sequence"/>
</dbReference>
<keyword evidence="6 8" id="KW-1133">Transmembrane helix</keyword>
<comment type="similarity">
    <text evidence="2">Belongs to the autoinducer-2 exporter (AI-2E) (TC 2.A.86) family.</text>
</comment>
<evidence type="ECO:0000256" key="6">
    <source>
        <dbReference type="ARBA" id="ARBA00022989"/>
    </source>
</evidence>
<evidence type="ECO:0000256" key="8">
    <source>
        <dbReference type="SAM" id="Phobius"/>
    </source>
</evidence>
<keyword evidence="4" id="KW-1003">Cell membrane</keyword>
<keyword evidence="7 8" id="KW-0472">Membrane</keyword>
<feature type="transmembrane region" description="Helical" evidence="8">
    <location>
        <begin position="51"/>
        <end position="73"/>
    </location>
</feature>
<feature type="transmembrane region" description="Helical" evidence="8">
    <location>
        <begin position="134"/>
        <end position="158"/>
    </location>
</feature>
<dbReference type="AlphaFoldDB" id="A0A840IBV2"/>
<feature type="transmembrane region" description="Helical" evidence="8">
    <location>
        <begin position="290"/>
        <end position="315"/>
    </location>
</feature>
<dbReference type="InterPro" id="IPR002549">
    <property type="entry name" value="AI-2E-like"/>
</dbReference>
<keyword evidence="10" id="KW-1185">Reference proteome</keyword>
<feature type="transmembrane region" description="Helical" evidence="8">
    <location>
        <begin position="251"/>
        <end position="270"/>
    </location>
</feature>
<keyword evidence="3" id="KW-0813">Transport</keyword>
<keyword evidence="5 8" id="KW-0812">Transmembrane</keyword>
<gene>
    <name evidence="9" type="ORF">BDZ31_001955</name>
</gene>
<dbReference type="EMBL" id="JACHNU010000002">
    <property type="protein sequence ID" value="MBB4662369.1"/>
    <property type="molecule type" value="Genomic_DNA"/>
</dbReference>
<dbReference type="GO" id="GO:0005886">
    <property type="term" value="C:plasma membrane"/>
    <property type="evidence" value="ECO:0007669"/>
    <property type="project" value="UniProtKB-SubCell"/>
</dbReference>
<reference evidence="9 10" key="1">
    <citation type="submission" date="2020-08" db="EMBL/GenBank/DDBJ databases">
        <title>Genomic Encyclopedia of Archaeal and Bacterial Type Strains, Phase II (KMG-II): from individual species to whole genera.</title>
        <authorList>
            <person name="Goeker M."/>
        </authorList>
    </citation>
    <scope>NUCLEOTIDE SEQUENCE [LARGE SCALE GENOMIC DNA]</scope>
    <source>
        <strain evidence="9 10">DSM 23288</strain>
    </source>
</reference>
<protein>
    <submittedName>
        <fullName evidence="9">Putative PurR-regulated permease PerM</fullName>
    </submittedName>
</protein>
<dbReference type="PANTHER" id="PTHR21716:SF53">
    <property type="entry name" value="PERMEASE PERM-RELATED"/>
    <property type="match status" value="1"/>
</dbReference>
<evidence type="ECO:0000256" key="1">
    <source>
        <dbReference type="ARBA" id="ARBA00004651"/>
    </source>
</evidence>
<organism evidence="9 10">
    <name type="scientific">Conexibacter arvalis</name>
    <dbReference type="NCBI Taxonomy" id="912552"/>
    <lineage>
        <taxon>Bacteria</taxon>
        <taxon>Bacillati</taxon>
        <taxon>Actinomycetota</taxon>
        <taxon>Thermoleophilia</taxon>
        <taxon>Solirubrobacterales</taxon>
        <taxon>Conexibacteraceae</taxon>
        <taxon>Conexibacter</taxon>
    </lineage>
</organism>
<name>A0A840IBV2_9ACTN</name>
<sequence>MRIVLVVAGTAVALWLLWRLRQPLAWLAIAAFLAIVASGPVELLERRLPRPLAVACVYVALFAVPVGLALLIWPTVADQAQALVRRLPEWIDEAGAWLDENETFRRLDDEYQVVDRVREAAADLPARVDDLLSLASTAVAGIVSAAVSAVVVLVLAIAMTLHGDRLAAAGLRLVPDEHRARAERTARDVRGATLAYVRAQLSIALIAAVSGYVVMTALGIPFREPLAVVIAFGSLLPVIGSLLWGVTIGLVTVFVGFPATTLLWALWAVAYPQLENNVLQPLIQRRAVDVAPIVVLFAVLCGGTLFGAIGVLLAIPTAAALQIALREWLAWRAEERAAATARAAPLRRRTAG</sequence>